<dbReference type="AlphaFoldDB" id="A0A0G0HF87"/>
<evidence type="ECO:0000256" key="1">
    <source>
        <dbReference type="SAM" id="Phobius"/>
    </source>
</evidence>
<keyword evidence="1" id="KW-0472">Membrane</keyword>
<feature type="transmembrane region" description="Helical" evidence="1">
    <location>
        <begin position="34"/>
        <end position="55"/>
    </location>
</feature>
<keyword evidence="1" id="KW-1133">Transmembrane helix</keyword>
<sequence length="64" mass="7249">MKKFLALLLPFDFMFVMFLIGANRTNSLTISHQGFVWILVGSIGFFIIGIIILILTSSRKEVTK</sequence>
<accession>A0A0G0HF87</accession>
<evidence type="ECO:0000313" key="2">
    <source>
        <dbReference type="EMBL" id="KKQ10769.1"/>
    </source>
</evidence>
<reference evidence="2 3" key="1">
    <citation type="journal article" date="2015" name="Nature">
        <title>rRNA introns, odd ribosomes, and small enigmatic genomes across a large radiation of phyla.</title>
        <authorList>
            <person name="Brown C.T."/>
            <person name="Hug L.A."/>
            <person name="Thomas B.C."/>
            <person name="Sharon I."/>
            <person name="Castelle C.J."/>
            <person name="Singh A."/>
            <person name="Wilkins M.J."/>
            <person name="Williams K.H."/>
            <person name="Banfield J.F."/>
        </authorList>
    </citation>
    <scope>NUCLEOTIDE SEQUENCE [LARGE SCALE GENOMIC DNA]</scope>
</reference>
<proteinExistence type="predicted"/>
<name>A0A0G0HF87_9BACT</name>
<keyword evidence="1" id="KW-0812">Transmembrane</keyword>
<dbReference type="Proteomes" id="UP000034075">
    <property type="component" value="Unassembled WGS sequence"/>
</dbReference>
<comment type="caution">
    <text evidence="2">The sequence shown here is derived from an EMBL/GenBank/DDBJ whole genome shotgun (WGS) entry which is preliminary data.</text>
</comment>
<dbReference type="EMBL" id="LBSF01000057">
    <property type="protein sequence ID" value="KKQ10769.1"/>
    <property type="molecule type" value="Genomic_DNA"/>
</dbReference>
<feature type="transmembrane region" description="Helical" evidence="1">
    <location>
        <begin position="5"/>
        <end position="22"/>
    </location>
</feature>
<gene>
    <name evidence="2" type="ORF">US24_C0057G0002</name>
</gene>
<protein>
    <submittedName>
        <fullName evidence="2">Uncharacterized protein</fullName>
    </submittedName>
</protein>
<evidence type="ECO:0000313" key="3">
    <source>
        <dbReference type="Proteomes" id="UP000034075"/>
    </source>
</evidence>
<organism evidence="2 3">
    <name type="scientific">candidate division WS6 bacterium GW2011_GWC2_36_7</name>
    <dbReference type="NCBI Taxonomy" id="1619091"/>
    <lineage>
        <taxon>Bacteria</taxon>
        <taxon>Candidatus Dojkabacteria</taxon>
    </lineage>
</organism>